<gene>
    <name evidence="3" type="ORF">J2S03_000340</name>
</gene>
<dbReference type="PANTHER" id="PTHR37302">
    <property type="entry name" value="SLR1116 PROTEIN"/>
    <property type="match status" value="1"/>
</dbReference>
<evidence type="ECO:0000313" key="4">
    <source>
        <dbReference type="Proteomes" id="UP001232973"/>
    </source>
</evidence>
<dbReference type="Gene3D" id="1.20.120.450">
    <property type="entry name" value="dinb family like domain"/>
    <property type="match status" value="1"/>
</dbReference>
<dbReference type="Proteomes" id="UP001232973">
    <property type="component" value="Unassembled WGS sequence"/>
</dbReference>
<name>A0ABT9XFL8_9BACL</name>
<dbReference type="RefSeq" id="WP_274455935.1">
    <property type="nucleotide sequence ID" value="NZ_CP067097.1"/>
</dbReference>
<dbReference type="SUPFAM" id="SSF109854">
    <property type="entry name" value="DinB/YfiT-like putative metalloenzymes"/>
    <property type="match status" value="1"/>
</dbReference>
<reference evidence="3 4" key="1">
    <citation type="submission" date="2023-07" db="EMBL/GenBank/DDBJ databases">
        <title>Genomic Encyclopedia of Type Strains, Phase IV (KMG-IV): sequencing the most valuable type-strain genomes for metagenomic binning, comparative biology and taxonomic classification.</title>
        <authorList>
            <person name="Goeker M."/>
        </authorList>
    </citation>
    <scope>NUCLEOTIDE SEQUENCE [LARGE SCALE GENOMIC DNA]</scope>
    <source>
        <strain evidence="3 4">DSM 4006</strain>
    </source>
</reference>
<sequence>MNPIQQQYQWVAQTRNVLFEYCSTMTPTDYVKQVSAFGWGSVRNLHVHVADCYRHWLQGFGLGEKVEDTPVHAYPSVDDVARLFASVDDLVQQFLAKFEHALDQPITGHVPWQRDPLQLSPLWLLTHTITHEFHHKGQLVSLTRHLGYAPPDTDLVLPDQSG</sequence>
<comment type="caution">
    <text evidence="3">The sequence shown here is derived from an EMBL/GenBank/DDBJ whole genome shotgun (WGS) entry which is preliminary data.</text>
</comment>
<dbReference type="InterPro" id="IPR007837">
    <property type="entry name" value="DinB"/>
</dbReference>
<keyword evidence="4" id="KW-1185">Reference proteome</keyword>
<evidence type="ECO:0000313" key="3">
    <source>
        <dbReference type="EMBL" id="MDQ0188536.1"/>
    </source>
</evidence>
<accession>A0ABT9XFL8</accession>
<keyword evidence="2" id="KW-0479">Metal-binding</keyword>
<dbReference type="EMBL" id="JAUSTP010000001">
    <property type="protein sequence ID" value="MDQ0188536.1"/>
    <property type="molecule type" value="Genomic_DNA"/>
</dbReference>
<dbReference type="Pfam" id="PF05163">
    <property type="entry name" value="DinB"/>
    <property type="match status" value="1"/>
</dbReference>
<evidence type="ECO:0000256" key="2">
    <source>
        <dbReference type="ARBA" id="ARBA00022723"/>
    </source>
</evidence>
<protein>
    <submittedName>
        <fullName evidence="3">Damage-inducible protein DinB</fullName>
    </submittedName>
</protein>
<dbReference type="InterPro" id="IPR034660">
    <property type="entry name" value="DinB/YfiT-like"/>
</dbReference>
<comment type="similarity">
    <text evidence="1">Belongs to the DinB family.</text>
</comment>
<evidence type="ECO:0000256" key="1">
    <source>
        <dbReference type="ARBA" id="ARBA00008635"/>
    </source>
</evidence>
<organism evidence="3 4">
    <name type="scientific">Alicyclobacillus cycloheptanicus</name>
    <dbReference type="NCBI Taxonomy" id="1457"/>
    <lineage>
        <taxon>Bacteria</taxon>
        <taxon>Bacillati</taxon>
        <taxon>Bacillota</taxon>
        <taxon>Bacilli</taxon>
        <taxon>Bacillales</taxon>
        <taxon>Alicyclobacillaceae</taxon>
        <taxon>Alicyclobacillus</taxon>
    </lineage>
</organism>
<dbReference type="PANTHER" id="PTHR37302:SF3">
    <property type="entry name" value="DAMAGE-INDUCIBLE PROTEIN DINB"/>
    <property type="match status" value="1"/>
</dbReference>
<proteinExistence type="inferred from homology"/>